<evidence type="ECO:0000313" key="3">
    <source>
        <dbReference type="Proteomes" id="UP000215914"/>
    </source>
</evidence>
<keyword evidence="1" id="KW-0732">Signal</keyword>
<reference evidence="2" key="1">
    <citation type="journal article" date="2017" name="Nature">
        <title>The sunflower genome provides insights into oil metabolism, flowering and Asterid evolution.</title>
        <authorList>
            <person name="Badouin H."/>
            <person name="Gouzy J."/>
            <person name="Grassa C.J."/>
            <person name="Murat F."/>
            <person name="Staton S.E."/>
            <person name="Cottret L."/>
            <person name="Lelandais-Briere C."/>
            <person name="Owens G.L."/>
            <person name="Carrere S."/>
            <person name="Mayjonade B."/>
            <person name="Legrand L."/>
            <person name="Gill N."/>
            <person name="Kane N.C."/>
            <person name="Bowers J.E."/>
            <person name="Hubner S."/>
            <person name="Bellec A."/>
            <person name="Berard A."/>
            <person name="Berges H."/>
            <person name="Blanchet N."/>
            <person name="Boniface M.C."/>
            <person name="Brunel D."/>
            <person name="Catrice O."/>
            <person name="Chaidir N."/>
            <person name="Claudel C."/>
            <person name="Donnadieu C."/>
            <person name="Faraut T."/>
            <person name="Fievet G."/>
            <person name="Helmstetter N."/>
            <person name="King M."/>
            <person name="Knapp S.J."/>
            <person name="Lai Z."/>
            <person name="Le Paslier M.C."/>
            <person name="Lippi Y."/>
            <person name="Lorenzon L."/>
            <person name="Mandel J.R."/>
            <person name="Marage G."/>
            <person name="Marchand G."/>
            <person name="Marquand E."/>
            <person name="Bret-Mestries E."/>
            <person name="Morien E."/>
            <person name="Nambeesan S."/>
            <person name="Nguyen T."/>
            <person name="Pegot-Espagnet P."/>
            <person name="Pouilly N."/>
            <person name="Raftis F."/>
            <person name="Sallet E."/>
            <person name="Schiex T."/>
            <person name="Thomas J."/>
            <person name="Vandecasteele C."/>
            <person name="Vares D."/>
            <person name="Vear F."/>
            <person name="Vautrin S."/>
            <person name="Crespi M."/>
            <person name="Mangin B."/>
            <person name="Burke J.M."/>
            <person name="Salse J."/>
            <person name="Munos S."/>
            <person name="Vincourt P."/>
            <person name="Rieseberg L.H."/>
            <person name="Langlade N.B."/>
        </authorList>
    </citation>
    <scope>NUCLEOTIDE SEQUENCE</scope>
    <source>
        <tissue evidence="2">Leaves</tissue>
    </source>
</reference>
<name>A0A9K3N4V0_HELAN</name>
<evidence type="ECO:0000256" key="1">
    <source>
        <dbReference type="SAM" id="SignalP"/>
    </source>
</evidence>
<sequence length="73" mass="8317">MLLCAATIACVFILVPETKGKTLEEVIDAKGVVYHEDVMVNKMFTKLSARKGRCDIYWIRGMRCVFYGQCRPV</sequence>
<comment type="caution">
    <text evidence="2">The sequence shown here is derived from an EMBL/GenBank/DDBJ whole genome shotgun (WGS) entry which is preliminary data.</text>
</comment>
<feature type="chain" id="PRO_5039940061" evidence="1">
    <location>
        <begin position="21"/>
        <end position="73"/>
    </location>
</feature>
<gene>
    <name evidence="2" type="ORF">HanXRQr2_Chr10g0451461</name>
</gene>
<accession>A0A9K3N4V0</accession>
<feature type="signal peptide" evidence="1">
    <location>
        <begin position="1"/>
        <end position="20"/>
    </location>
</feature>
<evidence type="ECO:0000313" key="2">
    <source>
        <dbReference type="EMBL" id="KAF5787326.1"/>
    </source>
</evidence>
<organism evidence="2 3">
    <name type="scientific">Helianthus annuus</name>
    <name type="common">Common sunflower</name>
    <dbReference type="NCBI Taxonomy" id="4232"/>
    <lineage>
        <taxon>Eukaryota</taxon>
        <taxon>Viridiplantae</taxon>
        <taxon>Streptophyta</taxon>
        <taxon>Embryophyta</taxon>
        <taxon>Tracheophyta</taxon>
        <taxon>Spermatophyta</taxon>
        <taxon>Magnoliopsida</taxon>
        <taxon>eudicotyledons</taxon>
        <taxon>Gunneridae</taxon>
        <taxon>Pentapetalae</taxon>
        <taxon>asterids</taxon>
        <taxon>campanulids</taxon>
        <taxon>Asterales</taxon>
        <taxon>Asteraceae</taxon>
        <taxon>Asteroideae</taxon>
        <taxon>Heliantheae alliance</taxon>
        <taxon>Heliantheae</taxon>
        <taxon>Helianthus</taxon>
    </lineage>
</organism>
<proteinExistence type="predicted"/>
<dbReference type="EMBL" id="MNCJ02000325">
    <property type="protein sequence ID" value="KAF5787326.1"/>
    <property type="molecule type" value="Genomic_DNA"/>
</dbReference>
<dbReference type="Proteomes" id="UP000215914">
    <property type="component" value="Unassembled WGS sequence"/>
</dbReference>
<protein>
    <submittedName>
        <fullName evidence="2">Uncharacterized protein</fullName>
    </submittedName>
</protein>
<keyword evidence="3" id="KW-1185">Reference proteome</keyword>
<dbReference type="AlphaFoldDB" id="A0A9K3N4V0"/>
<dbReference type="Gramene" id="mRNA:HanXRQr2_Chr10g0451461">
    <property type="protein sequence ID" value="mRNA:HanXRQr2_Chr10g0451461"/>
    <property type="gene ID" value="HanXRQr2_Chr10g0451461"/>
</dbReference>
<reference evidence="2" key="2">
    <citation type="submission" date="2020-06" db="EMBL/GenBank/DDBJ databases">
        <title>Helianthus annuus Genome sequencing and assembly Release 2.</title>
        <authorList>
            <person name="Gouzy J."/>
            <person name="Langlade N."/>
            <person name="Munos S."/>
        </authorList>
    </citation>
    <scope>NUCLEOTIDE SEQUENCE</scope>
    <source>
        <tissue evidence="2">Leaves</tissue>
    </source>
</reference>